<proteinExistence type="predicted"/>
<keyword evidence="1" id="KW-0812">Transmembrane</keyword>
<feature type="transmembrane region" description="Helical" evidence="1">
    <location>
        <begin position="99"/>
        <end position="119"/>
    </location>
</feature>
<feature type="transmembrane region" description="Helical" evidence="1">
    <location>
        <begin position="66"/>
        <end position="87"/>
    </location>
</feature>
<sequence>MFKNRQFKIKVSGCSGFIFLGLLLLCIIALLLTVPLFGFFGLSILLANYELAHLDLYDHWYRNALYFGWFLLLVLAVVFVIDLLGLFTMASMNMDYNMGVSIISTLIQYGICLFIFHQILVNLFNRIEFTWLGSGITVAVIYLITSALTTTTIIEEPKND</sequence>
<dbReference type="Proteomes" id="UP001398420">
    <property type="component" value="Unassembled WGS sequence"/>
</dbReference>
<evidence type="ECO:0000256" key="1">
    <source>
        <dbReference type="SAM" id="Phobius"/>
    </source>
</evidence>
<accession>A0ABU9LND2</accession>
<dbReference type="EMBL" id="JBCEWA010000003">
    <property type="protein sequence ID" value="MEL5987891.1"/>
    <property type="molecule type" value="Genomic_DNA"/>
</dbReference>
<feature type="transmembrane region" description="Helical" evidence="1">
    <location>
        <begin position="131"/>
        <end position="154"/>
    </location>
</feature>
<protein>
    <submittedName>
        <fullName evidence="2">Uncharacterized protein</fullName>
    </submittedName>
</protein>
<comment type="caution">
    <text evidence="2">The sequence shown here is derived from an EMBL/GenBank/DDBJ whole genome shotgun (WGS) entry which is preliminary data.</text>
</comment>
<name>A0ABU9LND2_9BACL</name>
<organism evidence="2 3">
    <name type="scientific">Kurthia gibsonii</name>
    <dbReference type="NCBI Taxonomy" id="33946"/>
    <lineage>
        <taxon>Bacteria</taxon>
        <taxon>Bacillati</taxon>
        <taxon>Bacillota</taxon>
        <taxon>Bacilli</taxon>
        <taxon>Bacillales</taxon>
        <taxon>Caryophanaceae</taxon>
        <taxon>Kurthia</taxon>
    </lineage>
</organism>
<evidence type="ECO:0000313" key="3">
    <source>
        <dbReference type="Proteomes" id="UP001398420"/>
    </source>
</evidence>
<feature type="transmembrane region" description="Helical" evidence="1">
    <location>
        <begin position="20"/>
        <end position="46"/>
    </location>
</feature>
<reference evidence="2 3" key="1">
    <citation type="submission" date="2024-04" db="EMBL/GenBank/DDBJ databases">
        <authorList>
            <person name="Wu Y.S."/>
            <person name="Zhang L."/>
        </authorList>
    </citation>
    <scope>NUCLEOTIDE SEQUENCE [LARGE SCALE GENOMIC DNA]</scope>
    <source>
        <strain evidence="2 3">KG-01</strain>
    </source>
</reference>
<keyword evidence="1" id="KW-0472">Membrane</keyword>
<gene>
    <name evidence="2" type="ORF">AAF454_05630</name>
</gene>
<evidence type="ECO:0000313" key="2">
    <source>
        <dbReference type="EMBL" id="MEL5987891.1"/>
    </source>
</evidence>
<keyword evidence="1" id="KW-1133">Transmembrane helix</keyword>
<dbReference type="RefSeq" id="WP_087680972.1">
    <property type="nucleotide sequence ID" value="NZ_JBCEWA010000003.1"/>
</dbReference>
<keyword evidence="3" id="KW-1185">Reference proteome</keyword>